<proteinExistence type="predicted"/>
<evidence type="ECO:0000256" key="1">
    <source>
        <dbReference type="SAM" id="MobiDB-lite"/>
    </source>
</evidence>
<dbReference type="AlphaFoldDB" id="A0AA36HDS1"/>
<dbReference type="EMBL" id="CATQJL010000326">
    <property type="protein sequence ID" value="CAJ0608919.1"/>
    <property type="molecule type" value="Genomic_DNA"/>
</dbReference>
<feature type="region of interest" description="Disordered" evidence="1">
    <location>
        <begin position="1"/>
        <end position="21"/>
    </location>
</feature>
<feature type="non-terminal residue" evidence="2">
    <location>
        <position position="59"/>
    </location>
</feature>
<dbReference type="Proteomes" id="UP001176961">
    <property type="component" value="Unassembled WGS sequence"/>
</dbReference>
<comment type="caution">
    <text evidence="2">The sequence shown here is derived from an EMBL/GenBank/DDBJ whole genome shotgun (WGS) entry which is preliminary data.</text>
</comment>
<name>A0AA36HDS1_CYLNA</name>
<protein>
    <submittedName>
        <fullName evidence="2">Uncharacterized protein</fullName>
    </submittedName>
</protein>
<evidence type="ECO:0000313" key="3">
    <source>
        <dbReference type="Proteomes" id="UP001176961"/>
    </source>
</evidence>
<organism evidence="2 3">
    <name type="scientific">Cylicocyclus nassatus</name>
    <name type="common">Nematode worm</name>
    <dbReference type="NCBI Taxonomy" id="53992"/>
    <lineage>
        <taxon>Eukaryota</taxon>
        <taxon>Metazoa</taxon>
        <taxon>Ecdysozoa</taxon>
        <taxon>Nematoda</taxon>
        <taxon>Chromadorea</taxon>
        <taxon>Rhabditida</taxon>
        <taxon>Rhabditina</taxon>
        <taxon>Rhabditomorpha</taxon>
        <taxon>Strongyloidea</taxon>
        <taxon>Strongylidae</taxon>
        <taxon>Cylicocyclus</taxon>
    </lineage>
</organism>
<keyword evidence="3" id="KW-1185">Reference proteome</keyword>
<reference evidence="2" key="1">
    <citation type="submission" date="2023-07" db="EMBL/GenBank/DDBJ databases">
        <authorList>
            <consortium name="CYATHOMIX"/>
        </authorList>
    </citation>
    <scope>NUCLEOTIDE SEQUENCE</scope>
    <source>
        <strain evidence="2">N/A</strain>
    </source>
</reference>
<feature type="compositionally biased region" description="Polar residues" evidence="1">
    <location>
        <begin position="1"/>
        <end position="13"/>
    </location>
</feature>
<sequence length="59" mass="6861">RTAQVAHLSNSDRPNGKSGVEKIGRDERLHYWFKYPEDGFYITAVKNDHEKELHSICLC</sequence>
<gene>
    <name evidence="2" type="ORF">CYNAS_LOCUS20902</name>
</gene>
<evidence type="ECO:0000313" key="2">
    <source>
        <dbReference type="EMBL" id="CAJ0608919.1"/>
    </source>
</evidence>
<accession>A0AA36HDS1</accession>